<feature type="region of interest" description="Disordered" evidence="1">
    <location>
        <begin position="190"/>
        <end position="214"/>
    </location>
</feature>
<feature type="compositionally biased region" description="Polar residues" evidence="1">
    <location>
        <begin position="8"/>
        <end position="26"/>
    </location>
</feature>
<evidence type="ECO:0000256" key="1">
    <source>
        <dbReference type="SAM" id="MobiDB-lite"/>
    </source>
</evidence>
<evidence type="ECO:0000313" key="2">
    <source>
        <dbReference type="EMBL" id="KAK7286694.1"/>
    </source>
</evidence>
<gene>
    <name evidence="2" type="ORF">RJT34_21877</name>
</gene>
<reference evidence="2 3" key="1">
    <citation type="submission" date="2024-01" db="EMBL/GenBank/DDBJ databases">
        <title>The genomes of 5 underutilized Papilionoideae crops provide insights into root nodulation and disease resistance.</title>
        <authorList>
            <person name="Yuan L."/>
        </authorList>
    </citation>
    <scope>NUCLEOTIDE SEQUENCE [LARGE SCALE GENOMIC DNA]</scope>
    <source>
        <strain evidence="2">LY-2023</strain>
        <tissue evidence="2">Leaf</tissue>
    </source>
</reference>
<protein>
    <submittedName>
        <fullName evidence="2">Uncharacterized protein</fullName>
    </submittedName>
</protein>
<keyword evidence="3" id="KW-1185">Reference proteome</keyword>
<comment type="caution">
    <text evidence="2">The sequence shown here is derived from an EMBL/GenBank/DDBJ whole genome shotgun (WGS) entry which is preliminary data.</text>
</comment>
<name>A0AAN9IV16_CLITE</name>
<dbReference type="Proteomes" id="UP001359559">
    <property type="component" value="Unassembled WGS sequence"/>
</dbReference>
<sequence length="214" mass="24275">MKVASRKAATSSQRLKETNLPQGTQQRIPLPKESCFLVQRRKERGASLRDASLLCVAAGFVNHAAELQLCQRAILAYYQRVLLLLSFLVVRCSRNQSSPIRIACVNYFGCKSQPKLLGSCLNCWNHCDIVPSHRLVAKCKYCSYTCWGGGVRMKHHLDRTRDNVIAYTLVPDEVREIFLKLLEDKEKAKEEATSHDLDEEMGTQDHEHDAKAKT</sequence>
<dbReference type="AlphaFoldDB" id="A0AAN9IV16"/>
<proteinExistence type="predicted"/>
<evidence type="ECO:0000313" key="3">
    <source>
        <dbReference type="Proteomes" id="UP001359559"/>
    </source>
</evidence>
<dbReference type="EMBL" id="JAYKXN010000005">
    <property type="protein sequence ID" value="KAK7286694.1"/>
    <property type="molecule type" value="Genomic_DNA"/>
</dbReference>
<organism evidence="2 3">
    <name type="scientific">Clitoria ternatea</name>
    <name type="common">Butterfly pea</name>
    <dbReference type="NCBI Taxonomy" id="43366"/>
    <lineage>
        <taxon>Eukaryota</taxon>
        <taxon>Viridiplantae</taxon>
        <taxon>Streptophyta</taxon>
        <taxon>Embryophyta</taxon>
        <taxon>Tracheophyta</taxon>
        <taxon>Spermatophyta</taxon>
        <taxon>Magnoliopsida</taxon>
        <taxon>eudicotyledons</taxon>
        <taxon>Gunneridae</taxon>
        <taxon>Pentapetalae</taxon>
        <taxon>rosids</taxon>
        <taxon>fabids</taxon>
        <taxon>Fabales</taxon>
        <taxon>Fabaceae</taxon>
        <taxon>Papilionoideae</taxon>
        <taxon>50 kb inversion clade</taxon>
        <taxon>NPAAA clade</taxon>
        <taxon>indigoferoid/millettioid clade</taxon>
        <taxon>Phaseoleae</taxon>
        <taxon>Clitoria</taxon>
    </lineage>
</organism>
<feature type="region of interest" description="Disordered" evidence="1">
    <location>
        <begin position="1"/>
        <end position="26"/>
    </location>
</feature>
<accession>A0AAN9IV16</accession>
<feature type="compositionally biased region" description="Basic and acidic residues" evidence="1">
    <location>
        <begin position="203"/>
        <end position="214"/>
    </location>
</feature>